<feature type="transmembrane region" description="Helical" evidence="8">
    <location>
        <begin position="128"/>
        <end position="146"/>
    </location>
</feature>
<organism evidence="9 10">
    <name type="scientific">Tieghemiomyces parasiticus</name>
    <dbReference type="NCBI Taxonomy" id="78921"/>
    <lineage>
        <taxon>Eukaryota</taxon>
        <taxon>Fungi</taxon>
        <taxon>Fungi incertae sedis</taxon>
        <taxon>Zoopagomycota</taxon>
        <taxon>Kickxellomycotina</taxon>
        <taxon>Dimargaritomycetes</taxon>
        <taxon>Dimargaritales</taxon>
        <taxon>Dimargaritaceae</taxon>
        <taxon>Tieghemiomyces</taxon>
    </lineage>
</organism>
<evidence type="ECO:0000256" key="2">
    <source>
        <dbReference type="ARBA" id="ARBA00022448"/>
    </source>
</evidence>
<comment type="caution">
    <text evidence="9">The sequence shown here is derived from an EMBL/GenBank/DDBJ whole genome shotgun (WGS) entry which is preliminary data.</text>
</comment>
<comment type="similarity">
    <text evidence="7 8">Belongs to the SFT2 family.</text>
</comment>
<evidence type="ECO:0000313" key="10">
    <source>
        <dbReference type="Proteomes" id="UP001150569"/>
    </source>
</evidence>
<keyword evidence="2 8" id="KW-0813">Transport</keyword>
<feature type="transmembrane region" description="Helical" evidence="8">
    <location>
        <begin position="71"/>
        <end position="90"/>
    </location>
</feature>
<keyword evidence="3 8" id="KW-0812">Transmembrane</keyword>
<proteinExistence type="inferred from homology"/>
<evidence type="ECO:0000256" key="8">
    <source>
        <dbReference type="RuleBase" id="RU363111"/>
    </source>
</evidence>
<keyword evidence="6 8" id="KW-0472">Membrane</keyword>
<evidence type="ECO:0000313" key="9">
    <source>
        <dbReference type="EMBL" id="KAJ1910163.1"/>
    </source>
</evidence>
<keyword evidence="5 8" id="KW-1133">Transmembrane helix</keyword>
<gene>
    <name evidence="9" type="ORF">IWQ60_010802</name>
</gene>
<comment type="subcellular location">
    <subcellularLocation>
        <location evidence="8">Golgi apparatus membrane</location>
        <topology evidence="8">Multi-pass membrane protein</topology>
    </subcellularLocation>
    <subcellularLocation>
        <location evidence="1">Membrane</location>
        <topology evidence="1">Multi-pass membrane protein</topology>
    </subcellularLocation>
</comment>
<dbReference type="GO" id="GO:0000139">
    <property type="term" value="C:Golgi membrane"/>
    <property type="evidence" value="ECO:0007669"/>
    <property type="project" value="UniProtKB-SubCell"/>
</dbReference>
<name>A0A9W7ZQI5_9FUNG</name>
<dbReference type="EMBL" id="JANBPT010001088">
    <property type="protein sequence ID" value="KAJ1910163.1"/>
    <property type="molecule type" value="Genomic_DNA"/>
</dbReference>
<feature type="transmembrane region" description="Helical" evidence="8">
    <location>
        <begin position="102"/>
        <end position="122"/>
    </location>
</feature>
<dbReference type="Pfam" id="PF04178">
    <property type="entry name" value="Got1"/>
    <property type="match status" value="1"/>
</dbReference>
<dbReference type="GO" id="GO:0016192">
    <property type="term" value="P:vesicle-mediated transport"/>
    <property type="evidence" value="ECO:0007669"/>
    <property type="project" value="InterPro"/>
</dbReference>
<keyword evidence="8" id="KW-0333">Golgi apparatus</keyword>
<evidence type="ECO:0000256" key="4">
    <source>
        <dbReference type="ARBA" id="ARBA00022927"/>
    </source>
</evidence>
<evidence type="ECO:0000256" key="5">
    <source>
        <dbReference type="ARBA" id="ARBA00022989"/>
    </source>
</evidence>
<evidence type="ECO:0000256" key="1">
    <source>
        <dbReference type="ARBA" id="ARBA00004141"/>
    </source>
</evidence>
<evidence type="ECO:0000256" key="3">
    <source>
        <dbReference type="ARBA" id="ARBA00022692"/>
    </source>
</evidence>
<comment type="function">
    <text evidence="8">Nonessential protein required for the fusion of transport vesicles derived from the endocytic pathway with the Golgi complex.</text>
</comment>
<dbReference type="InterPro" id="IPR007305">
    <property type="entry name" value="Vesicle_transpt_Got1/SFT2"/>
</dbReference>
<keyword evidence="4 8" id="KW-0653">Protein transport</keyword>
<dbReference type="Proteomes" id="UP001150569">
    <property type="component" value="Unassembled WGS sequence"/>
</dbReference>
<dbReference type="AlphaFoldDB" id="A0A9W7ZQI5"/>
<dbReference type="GO" id="GO:0015031">
    <property type="term" value="P:protein transport"/>
    <property type="evidence" value="ECO:0007669"/>
    <property type="project" value="UniProtKB-KW"/>
</dbReference>
<dbReference type="PANTHER" id="PTHR23137:SF6">
    <property type="entry name" value="VESICLE TRANSPORT PROTEIN"/>
    <property type="match status" value="1"/>
</dbReference>
<dbReference type="PANTHER" id="PTHR23137">
    <property type="entry name" value="VESICLE TRANSPORT PROTEIN-RELATED"/>
    <property type="match status" value="1"/>
</dbReference>
<feature type="transmembrane region" description="Helical" evidence="8">
    <location>
        <begin position="42"/>
        <end position="65"/>
    </location>
</feature>
<evidence type="ECO:0000256" key="6">
    <source>
        <dbReference type="ARBA" id="ARBA00023136"/>
    </source>
</evidence>
<protein>
    <recommendedName>
        <fullName evidence="8">Protein transport protein SFT2</fullName>
    </recommendedName>
</protein>
<sequence>MSFNITMPKITKQVQPDGLNLATENESGLSDYFSLSRTNRMYACAGCFVLGFVLCILSLVMLGTAHMTGFAIFYTFGNIVALFGTMFLIGPMRQLKLAFQPVRLIATLVYVASLVVTLIAAIVLDSMILSIIMVIVQFCALVWYCASYVPFGRKVIESVCGACLK</sequence>
<dbReference type="OrthoDB" id="73614at2759"/>
<reference evidence="9" key="1">
    <citation type="submission" date="2022-07" db="EMBL/GenBank/DDBJ databases">
        <title>Phylogenomic reconstructions and comparative analyses of Kickxellomycotina fungi.</title>
        <authorList>
            <person name="Reynolds N.K."/>
            <person name="Stajich J.E."/>
            <person name="Barry K."/>
            <person name="Grigoriev I.V."/>
            <person name="Crous P."/>
            <person name="Smith M.E."/>
        </authorList>
    </citation>
    <scope>NUCLEOTIDE SEQUENCE</scope>
    <source>
        <strain evidence="9">RSA 861</strain>
    </source>
</reference>
<evidence type="ECO:0000256" key="7">
    <source>
        <dbReference type="ARBA" id="ARBA00025800"/>
    </source>
</evidence>
<keyword evidence="10" id="KW-1185">Reference proteome</keyword>
<dbReference type="InterPro" id="IPR011691">
    <property type="entry name" value="Vesicle_transpt_SFT2"/>
</dbReference>
<accession>A0A9W7ZQI5</accession>